<dbReference type="Proteomes" id="UP000002037">
    <property type="component" value="Unassembled WGS sequence"/>
</dbReference>
<dbReference type="HOGENOM" id="CLU_024990_0_0_1"/>
<evidence type="ECO:0000256" key="2">
    <source>
        <dbReference type="ARBA" id="ARBA00022771"/>
    </source>
</evidence>
<dbReference type="STRING" id="294747.C5MIW4"/>
<accession>C5MIW4</accession>
<feature type="region of interest" description="Disordered" evidence="5">
    <location>
        <begin position="626"/>
        <end position="679"/>
    </location>
</feature>
<dbReference type="GO" id="GO:0070210">
    <property type="term" value="C:Rpd3L-Expanded complex"/>
    <property type="evidence" value="ECO:0007669"/>
    <property type="project" value="TreeGrafter"/>
</dbReference>
<dbReference type="OrthoDB" id="79252at2759"/>
<dbReference type="EMBL" id="GG692405">
    <property type="protein sequence ID" value="EER30223.1"/>
    <property type="molecule type" value="Genomic_DNA"/>
</dbReference>
<feature type="region of interest" description="Disordered" evidence="5">
    <location>
        <begin position="161"/>
        <end position="189"/>
    </location>
</feature>
<dbReference type="InterPro" id="IPR011011">
    <property type="entry name" value="Znf_FYVE_PHD"/>
</dbReference>
<keyword evidence="8" id="KW-1185">Reference proteome</keyword>
<keyword evidence="1" id="KW-0479">Metal-binding</keyword>
<feature type="compositionally biased region" description="Basic and acidic residues" evidence="5">
    <location>
        <begin position="174"/>
        <end position="183"/>
    </location>
</feature>
<evidence type="ECO:0000256" key="5">
    <source>
        <dbReference type="SAM" id="MobiDB-lite"/>
    </source>
</evidence>
<sequence length="679" mass="78364">MEQETRQRPVRANRGEKLKRYLEEEKEISSFQQKKHKLQEDNNSDSNDDVNGNQEPEKNTTTSTKSGEVDDELYNDNGEEEEEEDDDDEEGEEENKDKADEEVRCLPCGATTENYNEDEDTLGDMVQCDKCKTWQHAKCMGYKTKRSIPEVHNCDVCTGKPVTPIRPKTKPKKKNDDQEEAKKGNGISSLKDENRISTAKAFCNYFKKRFANRAEGELTALDKLSDEQRDQKANELAREIESLIFETYKGASYTSEGRRILFVLKKHFMNEIVEGTVTFKDVLHKTPQEINEDIAKIEQQNRENIKNIILRENDTSQIIRRTHKGDIIKENEFIQPNTIDESLAARKVDHRKFSDDILNPGHLISHTANESNSYQNLNPRIVDEDSESEHECEEGDENEDEITNKGNNRENSKSTDTLSDLELGKGNSNGKDEDDDDLLPFLSGGEDSLENILVEKIKVWTGRITFPEFATFNAVGEFYACTDESKRDKDTVIKVSKEILNLPEYVVQGKLDRNVADNYLNKVINSRDLFIVEISNNENVSDKQYLRLYEFLLHKNKVGVLGMRLKFVKDSYLMPIDFRDERLPNYLQPFKKDLRIGLYAVFVVQRNYTPISSSSRDSEYIPREHISSVPTYHPPPQYRQQRQQRQQQQQQQFQNLNQTNGSDNQGSTSNLEDILKSLS</sequence>
<feature type="region of interest" description="Disordered" evidence="5">
    <location>
        <begin position="1"/>
        <end position="115"/>
    </location>
</feature>
<feature type="compositionally biased region" description="Acidic residues" evidence="5">
    <location>
        <begin position="69"/>
        <end position="94"/>
    </location>
</feature>
<keyword evidence="4" id="KW-0156">Chromatin regulator</keyword>
<evidence type="ECO:0000313" key="8">
    <source>
        <dbReference type="Proteomes" id="UP000002037"/>
    </source>
</evidence>
<name>C5MIW4_CANTT</name>
<reference evidence="7 8" key="1">
    <citation type="journal article" date="2009" name="Nature">
        <title>Evolution of pathogenicity and sexual reproduction in eight Candida genomes.</title>
        <authorList>
            <person name="Butler G."/>
            <person name="Rasmussen M.D."/>
            <person name="Lin M.F."/>
            <person name="Santos M.A."/>
            <person name="Sakthikumar S."/>
            <person name="Munro C.A."/>
            <person name="Rheinbay E."/>
            <person name="Grabherr M."/>
            <person name="Forche A."/>
            <person name="Reedy J.L."/>
            <person name="Agrafioti I."/>
            <person name="Arnaud M.B."/>
            <person name="Bates S."/>
            <person name="Brown A.J."/>
            <person name="Brunke S."/>
            <person name="Costanzo M.C."/>
            <person name="Fitzpatrick D.A."/>
            <person name="de Groot P.W."/>
            <person name="Harris D."/>
            <person name="Hoyer L.L."/>
            <person name="Hube B."/>
            <person name="Klis F.M."/>
            <person name="Kodira C."/>
            <person name="Lennard N."/>
            <person name="Logue M.E."/>
            <person name="Martin R."/>
            <person name="Neiman A.M."/>
            <person name="Nikolaou E."/>
            <person name="Quail M.A."/>
            <person name="Quinn J."/>
            <person name="Santos M.C."/>
            <person name="Schmitzberger F.F."/>
            <person name="Sherlock G."/>
            <person name="Shah P."/>
            <person name="Silverstein K.A."/>
            <person name="Skrzypek M.S."/>
            <person name="Soll D."/>
            <person name="Staggs R."/>
            <person name="Stansfield I."/>
            <person name="Stumpf M.P."/>
            <person name="Sudbery P.E."/>
            <person name="Srikantha T."/>
            <person name="Zeng Q."/>
            <person name="Berman J."/>
            <person name="Berriman M."/>
            <person name="Heitman J."/>
            <person name="Gow N.A."/>
            <person name="Lorenz M.C."/>
            <person name="Birren B.W."/>
            <person name="Kellis M."/>
            <person name="Cuomo C.A."/>
        </authorList>
    </citation>
    <scope>NUCLEOTIDE SEQUENCE [LARGE SCALE GENOMIC DNA]</scope>
    <source>
        <strain evidence="8">ATCC MYA-3404 / T1</strain>
    </source>
</reference>
<dbReference type="PANTHER" id="PTHR46462:SF3">
    <property type="entry name" value="UPSET, ISOFORM A"/>
    <property type="match status" value="1"/>
</dbReference>
<proteinExistence type="predicted"/>
<dbReference type="InterPro" id="IPR013083">
    <property type="entry name" value="Znf_RING/FYVE/PHD"/>
</dbReference>
<evidence type="ECO:0000313" key="7">
    <source>
        <dbReference type="EMBL" id="EER30223.1"/>
    </source>
</evidence>
<dbReference type="GeneID" id="8298578"/>
<dbReference type="InterPro" id="IPR001965">
    <property type="entry name" value="Znf_PHD"/>
</dbReference>
<gene>
    <name evidence="7" type="ORF">CTRG_06007</name>
</gene>
<feature type="compositionally biased region" description="Basic and acidic residues" evidence="5">
    <location>
        <begin position="95"/>
        <end position="104"/>
    </location>
</feature>
<dbReference type="Pfam" id="PF20826">
    <property type="entry name" value="PHD_5"/>
    <property type="match status" value="1"/>
</dbReference>
<protein>
    <recommendedName>
        <fullName evidence="6">Zinc finger PHD-type domain-containing protein</fullName>
    </recommendedName>
</protein>
<evidence type="ECO:0000256" key="3">
    <source>
        <dbReference type="ARBA" id="ARBA00022833"/>
    </source>
</evidence>
<dbReference type="KEGG" id="ctp:CTRG_06007"/>
<dbReference type="AlphaFoldDB" id="C5MIW4"/>
<evidence type="ECO:0000259" key="6">
    <source>
        <dbReference type="SMART" id="SM00249"/>
    </source>
</evidence>
<dbReference type="SMART" id="SM00249">
    <property type="entry name" value="PHD"/>
    <property type="match status" value="1"/>
</dbReference>
<dbReference type="RefSeq" id="XP_002546529.1">
    <property type="nucleotide sequence ID" value="XM_002546483.1"/>
</dbReference>
<dbReference type="InterPro" id="IPR012921">
    <property type="entry name" value="SPOC_C"/>
</dbReference>
<dbReference type="VEuPathDB" id="FungiDB:CTRG_06007"/>
<dbReference type="Gene3D" id="3.30.40.10">
    <property type="entry name" value="Zinc/RING finger domain, C3HC4 (zinc finger)"/>
    <property type="match status" value="1"/>
</dbReference>
<dbReference type="GO" id="GO:0008270">
    <property type="term" value="F:zinc ion binding"/>
    <property type="evidence" value="ECO:0007669"/>
    <property type="project" value="UniProtKB-KW"/>
</dbReference>
<evidence type="ECO:0000256" key="1">
    <source>
        <dbReference type="ARBA" id="ARBA00022723"/>
    </source>
</evidence>
<feature type="compositionally biased region" description="Basic and acidic residues" evidence="5">
    <location>
        <begin position="1"/>
        <end position="23"/>
    </location>
</feature>
<dbReference type="GO" id="GO:0006355">
    <property type="term" value="P:regulation of DNA-templated transcription"/>
    <property type="evidence" value="ECO:0007669"/>
    <property type="project" value="TreeGrafter"/>
</dbReference>
<organism evidence="7 8">
    <name type="scientific">Candida tropicalis (strain ATCC MYA-3404 / T1)</name>
    <name type="common">Yeast</name>
    <dbReference type="NCBI Taxonomy" id="294747"/>
    <lineage>
        <taxon>Eukaryota</taxon>
        <taxon>Fungi</taxon>
        <taxon>Dikarya</taxon>
        <taxon>Ascomycota</taxon>
        <taxon>Saccharomycotina</taxon>
        <taxon>Pichiomycetes</taxon>
        <taxon>Debaryomycetaceae</taxon>
        <taxon>Candida/Lodderomyces clade</taxon>
        <taxon>Candida</taxon>
    </lineage>
</organism>
<feature type="compositionally biased region" description="Polar residues" evidence="5">
    <location>
        <begin position="655"/>
        <end position="671"/>
    </location>
</feature>
<dbReference type="eggNOG" id="KOG1634">
    <property type="taxonomic scope" value="Eukaryota"/>
</dbReference>
<feature type="domain" description="Zinc finger PHD-type" evidence="6">
    <location>
        <begin position="104"/>
        <end position="158"/>
    </location>
</feature>
<feature type="compositionally biased region" description="Low complexity" evidence="5">
    <location>
        <begin position="638"/>
        <end position="654"/>
    </location>
</feature>
<dbReference type="GO" id="GO:0006325">
    <property type="term" value="P:chromatin organization"/>
    <property type="evidence" value="ECO:0007669"/>
    <property type="project" value="UniProtKB-KW"/>
</dbReference>
<dbReference type="PANTHER" id="PTHR46462">
    <property type="entry name" value="UPSET, ISOFORM A"/>
    <property type="match status" value="1"/>
</dbReference>
<feature type="region of interest" description="Disordered" evidence="5">
    <location>
        <begin position="383"/>
        <end position="439"/>
    </location>
</feature>
<dbReference type="Pfam" id="PF07744">
    <property type="entry name" value="SPOC"/>
    <property type="match status" value="1"/>
</dbReference>
<keyword evidence="2" id="KW-0863">Zinc-finger</keyword>
<keyword evidence="3" id="KW-0862">Zinc</keyword>
<dbReference type="GO" id="GO:0034967">
    <property type="term" value="C:Set3 complex"/>
    <property type="evidence" value="ECO:0007669"/>
    <property type="project" value="TreeGrafter"/>
</dbReference>
<feature type="compositionally biased region" description="Acidic residues" evidence="5">
    <location>
        <begin position="384"/>
        <end position="401"/>
    </location>
</feature>
<evidence type="ECO:0000256" key="4">
    <source>
        <dbReference type="ARBA" id="ARBA00022853"/>
    </source>
</evidence>
<dbReference type="SUPFAM" id="SSF57903">
    <property type="entry name" value="FYVE/PHD zinc finger"/>
    <property type="match status" value="1"/>
</dbReference>